<dbReference type="Proteomes" id="UP000823769">
    <property type="component" value="Unassembled WGS sequence"/>
</dbReference>
<dbReference type="NCBIfam" id="NF038196">
    <property type="entry name" value="ferrodoxin_EFR1"/>
    <property type="match status" value="1"/>
</dbReference>
<dbReference type="InterPro" id="IPR029039">
    <property type="entry name" value="Flavoprotein-like_sf"/>
</dbReference>
<proteinExistence type="predicted"/>
<name>A0A9D9NMV0_9BACT</name>
<feature type="domain" description="4Fe-4S ferredoxin-type" evidence="4">
    <location>
        <begin position="216"/>
        <end position="244"/>
    </location>
</feature>
<dbReference type="InterPro" id="IPR017900">
    <property type="entry name" value="4Fe4S_Fe_S_CS"/>
</dbReference>
<evidence type="ECO:0000313" key="5">
    <source>
        <dbReference type="EMBL" id="MBO8479599.1"/>
    </source>
</evidence>
<dbReference type="PROSITE" id="PS00198">
    <property type="entry name" value="4FE4S_FER_1"/>
    <property type="match status" value="2"/>
</dbReference>
<evidence type="ECO:0000259" key="4">
    <source>
        <dbReference type="PROSITE" id="PS51379"/>
    </source>
</evidence>
<dbReference type="InterPro" id="IPR017896">
    <property type="entry name" value="4Fe4S_Fe-S-bd"/>
</dbReference>
<sequence>MIFYFSATGNSLWVARQFGQHFGMTPVSVADIMKKDDCCIEAGASPFVMFVFPVHSWGPAVTMLKFIERMSLRGAEGKPIYAVCTCGDDCGRTDELIEKALADRGLRLTRCFSVTMPNCYILLPLFDIDSEEVERRKLENAPARIEEIAAAIEKDEPASGLYKRGSGSWFKTRVINYGFRRYMQGETAFRTTGDCNGCGLCAEVCPEGNIRLGEDRLPHWDKHCVQCLACIHRCPRRAIEYGTITVKKGRYRNPNVY</sequence>
<comment type="caution">
    <text evidence="5">The sequence shown here is derived from an EMBL/GenBank/DDBJ whole genome shotgun (WGS) entry which is preliminary data.</text>
</comment>
<dbReference type="Gene3D" id="3.40.50.360">
    <property type="match status" value="1"/>
</dbReference>
<dbReference type="SUPFAM" id="SSF52218">
    <property type="entry name" value="Flavoproteins"/>
    <property type="match status" value="1"/>
</dbReference>
<dbReference type="InterPro" id="IPR047964">
    <property type="entry name" value="EFR1-like"/>
</dbReference>
<keyword evidence="2" id="KW-0408">Iron</keyword>
<evidence type="ECO:0000256" key="3">
    <source>
        <dbReference type="ARBA" id="ARBA00023014"/>
    </source>
</evidence>
<organism evidence="5 6">
    <name type="scientific">Candidatus Cryptobacteroides avistercoris</name>
    <dbReference type="NCBI Taxonomy" id="2840758"/>
    <lineage>
        <taxon>Bacteria</taxon>
        <taxon>Pseudomonadati</taxon>
        <taxon>Bacteroidota</taxon>
        <taxon>Bacteroidia</taxon>
        <taxon>Bacteroidales</taxon>
        <taxon>Candidatus Cryptobacteroides</taxon>
    </lineage>
</organism>
<dbReference type="EMBL" id="JADILW010000008">
    <property type="protein sequence ID" value="MBO8479599.1"/>
    <property type="molecule type" value="Genomic_DNA"/>
</dbReference>
<keyword evidence="1" id="KW-0479">Metal-binding</keyword>
<accession>A0A9D9NMV0</accession>
<reference evidence="5" key="2">
    <citation type="journal article" date="2021" name="PeerJ">
        <title>Extensive microbial diversity within the chicken gut microbiome revealed by metagenomics and culture.</title>
        <authorList>
            <person name="Gilroy R."/>
            <person name="Ravi A."/>
            <person name="Getino M."/>
            <person name="Pursley I."/>
            <person name="Horton D.L."/>
            <person name="Alikhan N.F."/>
            <person name="Baker D."/>
            <person name="Gharbi K."/>
            <person name="Hall N."/>
            <person name="Watson M."/>
            <person name="Adriaenssens E.M."/>
            <person name="Foster-Nyarko E."/>
            <person name="Jarju S."/>
            <person name="Secka A."/>
            <person name="Antonio M."/>
            <person name="Oren A."/>
            <person name="Chaudhuri R.R."/>
            <person name="La Ragione R."/>
            <person name="Hildebrand F."/>
            <person name="Pallen M.J."/>
        </authorList>
    </citation>
    <scope>NUCLEOTIDE SEQUENCE</scope>
    <source>
        <strain evidence="5">B3-1481</strain>
    </source>
</reference>
<feature type="domain" description="4Fe-4S ferredoxin-type" evidence="4">
    <location>
        <begin position="186"/>
        <end position="215"/>
    </location>
</feature>
<protein>
    <submittedName>
        <fullName evidence="5">EFR1 family ferrodoxin</fullName>
    </submittedName>
</protein>
<dbReference type="GO" id="GO:0046872">
    <property type="term" value="F:metal ion binding"/>
    <property type="evidence" value="ECO:0007669"/>
    <property type="project" value="UniProtKB-KW"/>
</dbReference>
<dbReference type="PROSITE" id="PS51379">
    <property type="entry name" value="4FE4S_FER_2"/>
    <property type="match status" value="2"/>
</dbReference>
<evidence type="ECO:0000313" key="6">
    <source>
        <dbReference type="Proteomes" id="UP000823769"/>
    </source>
</evidence>
<evidence type="ECO:0000256" key="1">
    <source>
        <dbReference type="ARBA" id="ARBA00022723"/>
    </source>
</evidence>
<dbReference type="Pfam" id="PF13187">
    <property type="entry name" value="Fer4_9"/>
    <property type="match status" value="1"/>
</dbReference>
<dbReference type="AlphaFoldDB" id="A0A9D9NMV0"/>
<dbReference type="Gene3D" id="3.30.70.20">
    <property type="match status" value="1"/>
</dbReference>
<gene>
    <name evidence="5" type="ORF">IAB76_00600</name>
</gene>
<evidence type="ECO:0000256" key="2">
    <source>
        <dbReference type="ARBA" id="ARBA00023004"/>
    </source>
</evidence>
<reference evidence="5" key="1">
    <citation type="submission" date="2020-10" db="EMBL/GenBank/DDBJ databases">
        <authorList>
            <person name="Gilroy R."/>
        </authorList>
    </citation>
    <scope>NUCLEOTIDE SEQUENCE</scope>
    <source>
        <strain evidence="5">B3-1481</strain>
    </source>
</reference>
<dbReference type="SUPFAM" id="SSF54862">
    <property type="entry name" value="4Fe-4S ferredoxins"/>
    <property type="match status" value="1"/>
</dbReference>
<dbReference type="GO" id="GO:0051536">
    <property type="term" value="F:iron-sulfur cluster binding"/>
    <property type="evidence" value="ECO:0007669"/>
    <property type="project" value="UniProtKB-KW"/>
</dbReference>
<keyword evidence="3" id="KW-0411">Iron-sulfur</keyword>